<dbReference type="AlphaFoldDB" id="A0ABD1U2V4"/>
<protein>
    <submittedName>
        <fullName evidence="1">Uncharacterized protein</fullName>
    </submittedName>
</protein>
<keyword evidence="2" id="KW-1185">Reference proteome</keyword>
<evidence type="ECO:0000313" key="1">
    <source>
        <dbReference type="EMBL" id="KAL2519329.1"/>
    </source>
</evidence>
<dbReference type="PANTHER" id="PTHR31973:SF113">
    <property type="entry name" value="PROTEIN FAR1-RELATED SEQUENCE 5-LIKE"/>
    <property type="match status" value="1"/>
</dbReference>
<reference evidence="2" key="1">
    <citation type="submission" date="2024-07" db="EMBL/GenBank/DDBJ databases">
        <title>Two chromosome-level genome assemblies of Korean endemic species Abeliophyllum distichum and Forsythia ovata (Oleaceae).</title>
        <authorList>
            <person name="Jang H."/>
        </authorList>
    </citation>
    <scope>NUCLEOTIDE SEQUENCE [LARGE SCALE GENOMIC DNA]</scope>
</reference>
<comment type="caution">
    <text evidence="1">The sequence shown here is derived from an EMBL/GenBank/DDBJ whole genome shotgun (WGS) entry which is preliminary data.</text>
</comment>
<proteinExistence type="predicted"/>
<gene>
    <name evidence="1" type="ORF">Adt_15576</name>
</gene>
<dbReference type="EMBL" id="JBFOLK010000004">
    <property type="protein sequence ID" value="KAL2519329.1"/>
    <property type="molecule type" value="Genomic_DNA"/>
</dbReference>
<accession>A0ABD1U2V4</accession>
<evidence type="ECO:0000313" key="2">
    <source>
        <dbReference type="Proteomes" id="UP001604336"/>
    </source>
</evidence>
<dbReference type="PANTHER" id="PTHR31973">
    <property type="entry name" value="POLYPROTEIN, PUTATIVE-RELATED"/>
    <property type="match status" value="1"/>
</dbReference>
<dbReference type="Proteomes" id="UP001604336">
    <property type="component" value="Unassembled WGS sequence"/>
</dbReference>
<name>A0ABD1U2V4_9LAMI</name>
<sequence>MLRRWFALKTIKSAWVTQLQVEILLDIRKRLEWIILCMIVSVFHRLRNRQVSKKWDLRYVNMLRFLTKIMNDNESDVIYCPSVEDVKRNAVFKNKELLVTDLALFAIHYRFQFKVYKSDKNGYVLKCLDDNYKWGLRASIIVRTTNFKMRDIKNSHTCSLDAALGDYRQAMCSLIASCIKYRYVSTRIVYTPADIVRDMMKTNGVSISYEKAWRACECALEIIRGDPEVLFGRLPTYLHILKQKNPGPFTKIEKDDANRFLFAFVT</sequence>
<organism evidence="1 2">
    <name type="scientific">Abeliophyllum distichum</name>
    <dbReference type="NCBI Taxonomy" id="126358"/>
    <lineage>
        <taxon>Eukaryota</taxon>
        <taxon>Viridiplantae</taxon>
        <taxon>Streptophyta</taxon>
        <taxon>Embryophyta</taxon>
        <taxon>Tracheophyta</taxon>
        <taxon>Spermatophyta</taxon>
        <taxon>Magnoliopsida</taxon>
        <taxon>eudicotyledons</taxon>
        <taxon>Gunneridae</taxon>
        <taxon>Pentapetalae</taxon>
        <taxon>asterids</taxon>
        <taxon>lamiids</taxon>
        <taxon>Lamiales</taxon>
        <taxon>Oleaceae</taxon>
        <taxon>Forsythieae</taxon>
        <taxon>Abeliophyllum</taxon>
    </lineage>
</organism>